<keyword evidence="7" id="KW-1133">Transmembrane helix</keyword>
<evidence type="ECO:0000313" key="8">
    <source>
        <dbReference type="EMBL" id="KAG4414113.1"/>
    </source>
</evidence>
<evidence type="ECO:0000256" key="5">
    <source>
        <dbReference type="PIRSR" id="PIRSR602401-1"/>
    </source>
</evidence>
<keyword evidence="6" id="KW-0560">Oxidoreductase</keyword>
<dbReference type="PRINTS" id="PR00385">
    <property type="entry name" value="P450"/>
</dbReference>
<dbReference type="PRINTS" id="PR00463">
    <property type="entry name" value="EP450I"/>
</dbReference>
<proteinExistence type="inferred from homology"/>
<keyword evidence="7" id="KW-0812">Transmembrane</keyword>
<keyword evidence="4 5" id="KW-0408">Iron</keyword>
<evidence type="ECO:0000313" key="9">
    <source>
        <dbReference type="Proteomes" id="UP000664132"/>
    </source>
</evidence>
<dbReference type="Pfam" id="PF00067">
    <property type="entry name" value="p450"/>
    <property type="match status" value="1"/>
</dbReference>
<comment type="cofactor">
    <cofactor evidence="1 5">
        <name>heme</name>
        <dbReference type="ChEBI" id="CHEBI:30413"/>
    </cofactor>
</comment>
<keyword evidence="5 6" id="KW-0349">Heme</keyword>
<evidence type="ECO:0000256" key="4">
    <source>
        <dbReference type="ARBA" id="ARBA00023004"/>
    </source>
</evidence>
<dbReference type="SUPFAM" id="SSF48264">
    <property type="entry name" value="Cytochrome P450"/>
    <property type="match status" value="1"/>
</dbReference>
<evidence type="ECO:0000256" key="6">
    <source>
        <dbReference type="RuleBase" id="RU000461"/>
    </source>
</evidence>
<dbReference type="GO" id="GO:0004497">
    <property type="term" value="F:monooxygenase activity"/>
    <property type="evidence" value="ECO:0007669"/>
    <property type="project" value="UniProtKB-KW"/>
</dbReference>
<evidence type="ECO:0008006" key="10">
    <source>
        <dbReference type="Google" id="ProtNLM"/>
    </source>
</evidence>
<dbReference type="Gene3D" id="1.10.630.10">
    <property type="entry name" value="Cytochrome P450"/>
    <property type="match status" value="1"/>
</dbReference>
<evidence type="ECO:0000256" key="2">
    <source>
        <dbReference type="ARBA" id="ARBA00010617"/>
    </source>
</evidence>
<dbReference type="PROSITE" id="PS00086">
    <property type="entry name" value="CYTOCHROME_P450"/>
    <property type="match status" value="1"/>
</dbReference>
<dbReference type="GO" id="GO:0020037">
    <property type="term" value="F:heme binding"/>
    <property type="evidence" value="ECO:0007669"/>
    <property type="project" value="InterPro"/>
</dbReference>
<dbReference type="GO" id="GO:0016705">
    <property type="term" value="F:oxidoreductase activity, acting on paired donors, with incorporation or reduction of molecular oxygen"/>
    <property type="evidence" value="ECO:0007669"/>
    <property type="project" value="InterPro"/>
</dbReference>
<comment type="similarity">
    <text evidence="2 6">Belongs to the cytochrome P450 family.</text>
</comment>
<evidence type="ECO:0000256" key="1">
    <source>
        <dbReference type="ARBA" id="ARBA00001971"/>
    </source>
</evidence>
<feature type="binding site" description="axial binding residue" evidence="5">
    <location>
        <position position="464"/>
    </location>
    <ligand>
        <name>heme</name>
        <dbReference type="ChEBI" id="CHEBI:30413"/>
    </ligand>
    <ligandPart>
        <name>Fe</name>
        <dbReference type="ChEBI" id="CHEBI:18248"/>
    </ligandPart>
</feature>
<evidence type="ECO:0000256" key="7">
    <source>
        <dbReference type="SAM" id="Phobius"/>
    </source>
</evidence>
<dbReference type="AlphaFoldDB" id="A0A8H7T867"/>
<dbReference type="InterPro" id="IPR001128">
    <property type="entry name" value="Cyt_P450"/>
</dbReference>
<keyword evidence="7" id="KW-0472">Membrane</keyword>
<dbReference type="GO" id="GO:0005506">
    <property type="term" value="F:iron ion binding"/>
    <property type="evidence" value="ECO:0007669"/>
    <property type="project" value="InterPro"/>
</dbReference>
<feature type="transmembrane region" description="Helical" evidence="7">
    <location>
        <begin position="6"/>
        <end position="27"/>
    </location>
</feature>
<dbReference type="Proteomes" id="UP000664132">
    <property type="component" value="Unassembled WGS sequence"/>
</dbReference>
<comment type="caution">
    <text evidence="8">The sequence shown here is derived from an EMBL/GenBank/DDBJ whole genome shotgun (WGS) entry which is preliminary data.</text>
</comment>
<keyword evidence="3 5" id="KW-0479">Metal-binding</keyword>
<dbReference type="PANTHER" id="PTHR24305">
    <property type="entry name" value="CYTOCHROME P450"/>
    <property type="match status" value="1"/>
</dbReference>
<dbReference type="EMBL" id="JAFJYH010000281">
    <property type="protein sequence ID" value="KAG4414113.1"/>
    <property type="molecule type" value="Genomic_DNA"/>
</dbReference>
<dbReference type="InterPro" id="IPR050121">
    <property type="entry name" value="Cytochrome_P450_monoxygenase"/>
</dbReference>
<sequence>MDHLSPLSFAVHSTFAIVSIAILVGLYRAILHPLRGIPGPFLAKFTELWRTRRYFGGYWHEDILNLHKKYGPVVRIAPNEVSVVHIDLTTTAYGYGSAGAAKTPWYSTWATLGGRNGTNGPPSFFGEQNPETHSFMRKRVSHLYSMSSIMGAQEKIQVVLDNLWEKFDRFAREGKVINLSKWAFYFTYDVVGTITWSEPLGMIREEKDVGNYIRLMHEAFYWICNLGYLPGGSAWILHPLTARVAPIFGSSMHLSATPFQRETIQKVMTRMKAEPVKDGQAKDMLDHFLALKDQEGKPLTLAGIMPEVGNPMAAGADTTSIGIRAVLAPVLRSEKHYKRLQDEIDQARKHASLGDGEVLRFDVLSALPFLGACIKEGGRIHSSIVYNLPRYVPKGGVTFDQYFIPGTATLSYSPLAQNRCKAIFGEDADHWRPERWMEGEGSSEEELRVMNKYLATFGYGSRACVGRNLAMFEMYNFIGQILSRYDVELLDKDKPLKIRSSWISDLENMRIKLKKRSFTTGL</sequence>
<keyword evidence="6" id="KW-0503">Monooxygenase</keyword>
<dbReference type="InterPro" id="IPR036396">
    <property type="entry name" value="Cyt_P450_sf"/>
</dbReference>
<name>A0A8H7T867_9HELO</name>
<dbReference type="InterPro" id="IPR002401">
    <property type="entry name" value="Cyt_P450_E_grp-I"/>
</dbReference>
<dbReference type="PANTHER" id="PTHR24305:SF232">
    <property type="entry name" value="P450, PUTATIVE (EUROFUNG)-RELATED"/>
    <property type="match status" value="1"/>
</dbReference>
<organism evidence="8 9">
    <name type="scientific">Cadophora malorum</name>
    <dbReference type="NCBI Taxonomy" id="108018"/>
    <lineage>
        <taxon>Eukaryota</taxon>
        <taxon>Fungi</taxon>
        <taxon>Dikarya</taxon>
        <taxon>Ascomycota</taxon>
        <taxon>Pezizomycotina</taxon>
        <taxon>Leotiomycetes</taxon>
        <taxon>Helotiales</taxon>
        <taxon>Ploettnerulaceae</taxon>
        <taxon>Cadophora</taxon>
    </lineage>
</organism>
<reference evidence="8" key="1">
    <citation type="submission" date="2021-02" db="EMBL/GenBank/DDBJ databases">
        <title>Genome sequence Cadophora malorum strain M34.</title>
        <authorList>
            <person name="Stefanovic E."/>
            <person name="Vu D."/>
            <person name="Scully C."/>
            <person name="Dijksterhuis J."/>
            <person name="Roader J."/>
            <person name="Houbraken J."/>
        </authorList>
    </citation>
    <scope>NUCLEOTIDE SEQUENCE</scope>
    <source>
        <strain evidence="8">M34</strain>
    </source>
</reference>
<dbReference type="OrthoDB" id="3934656at2759"/>
<dbReference type="InterPro" id="IPR017972">
    <property type="entry name" value="Cyt_P450_CS"/>
</dbReference>
<protein>
    <recommendedName>
        <fullName evidence="10">Cytochrome P450</fullName>
    </recommendedName>
</protein>
<evidence type="ECO:0000256" key="3">
    <source>
        <dbReference type="ARBA" id="ARBA00022723"/>
    </source>
</evidence>
<accession>A0A8H7T867</accession>
<keyword evidence="9" id="KW-1185">Reference proteome</keyword>
<gene>
    <name evidence="8" type="ORF">IFR04_012765</name>
</gene>